<dbReference type="AlphaFoldDB" id="A0A6N1APY2"/>
<organism evidence="2 3">
    <name type="scientific">Azospirillum oryzae</name>
    <dbReference type="NCBI Taxonomy" id="286727"/>
    <lineage>
        <taxon>Bacteria</taxon>
        <taxon>Pseudomonadati</taxon>
        <taxon>Pseudomonadota</taxon>
        <taxon>Alphaproteobacteria</taxon>
        <taxon>Rhodospirillales</taxon>
        <taxon>Azospirillaceae</taxon>
        <taxon>Azospirillum</taxon>
    </lineage>
</organism>
<gene>
    <name evidence="2" type="ORF">HUE56_25505</name>
</gene>
<keyword evidence="3" id="KW-1185">Reference proteome</keyword>
<evidence type="ECO:0000313" key="2">
    <source>
        <dbReference type="EMBL" id="QKS53875.1"/>
    </source>
</evidence>
<dbReference type="RefSeq" id="WP_149199533.1">
    <property type="nucleotide sequence ID" value="NZ_BSOV01000002.1"/>
</dbReference>
<accession>A0A6N1APY2</accession>
<proteinExistence type="predicted"/>
<evidence type="ECO:0000313" key="3">
    <source>
        <dbReference type="Proteomes" id="UP000509702"/>
    </source>
</evidence>
<dbReference type="Proteomes" id="UP000509702">
    <property type="component" value="Plasmid unnamed6"/>
</dbReference>
<sequence>MSNFNLVETYGADAVGAALLKLEQDPAFRTEAKADLNAAVLKHFGVALPVPMRLIENDQGFRAEVADAGDGRELSDHELDLVAGGGGNSTGSGKDQGVMDFSKSRASRGRIG</sequence>
<protein>
    <recommendedName>
        <fullName evidence="4">NHLP leader peptide domain-containing protein</fullName>
    </recommendedName>
</protein>
<dbReference type="EMBL" id="CP054621">
    <property type="protein sequence ID" value="QKS53875.1"/>
    <property type="molecule type" value="Genomic_DNA"/>
</dbReference>
<dbReference type="KEGG" id="aoz:HUE56_25505"/>
<name>A0A6N1APY2_9PROT</name>
<evidence type="ECO:0008006" key="4">
    <source>
        <dbReference type="Google" id="ProtNLM"/>
    </source>
</evidence>
<feature type="region of interest" description="Disordered" evidence="1">
    <location>
        <begin position="82"/>
        <end position="112"/>
    </location>
</feature>
<evidence type="ECO:0000256" key="1">
    <source>
        <dbReference type="SAM" id="MobiDB-lite"/>
    </source>
</evidence>
<dbReference type="OrthoDB" id="7305774at2"/>
<reference evidence="2 3" key="1">
    <citation type="submission" date="2020-06" db="EMBL/GenBank/DDBJ databases">
        <title>Complete genome of Azosprillum oryzae KACC14407.</title>
        <authorList>
            <person name="Kim M."/>
            <person name="Park Y.-J."/>
            <person name="Shin J.-H."/>
        </authorList>
    </citation>
    <scope>NUCLEOTIDE SEQUENCE [LARGE SCALE GENOMIC DNA]</scope>
    <source>
        <strain evidence="2 3">KACC 14407</strain>
        <plasmid evidence="2 3">unnamed6</plasmid>
    </source>
</reference>
<geneLocation type="plasmid" evidence="2 3">
    <name>unnamed6</name>
</geneLocation>
<keyword evidence="2" id="KW-0614">Plasmid</keyword>